<evidence type="ECO:0000256" key="4">
    <source>
        <dbReference type="ARBA" id="ARBA00023180"/>
    </source>
</evidence>
<evidence type="ECO:0008006" key="8">
    <source>
        <dbReference type="Google" id="ProtNLM"/>
    </source>
</evidence>
<comment type="caution">
    <text evidence="6">The sequence shown here is derived from an EMBL/GenBank/DDBJ whole genome shotgun (WGS) entry which is preliminary data.</text>
</comment>
<evidence type="ECO:0000256" key="5">
    <source>
        <dbReference type="SAM" id="SignalP"/>
    </source>
</evidence>
<keyword evidence="4" id="KW-0325">Glycoprotein</keyword>
<reference evidence="6 7" key="1">
    <citation type="journal article" date="2021" name="Comput. Struct. Biotechnol. J.">
        <title>De novo genome assembly of the potent medicinal plant Rehmannia glutinosa using nanopore technology.</title>
        <authorList>
            <person name="Ma L."/>
            <person name="Dong C."/>
            <person name="Song C."/>
            <person name="Wang X."/>
            <person name="Zheng X."/>
            <person name="Niu Y."/>
            <person name="Chen S."/>
            <person name="Feng W."/>
        </authorList>
    </citation>
    <scope>NUCLEOTIDE SEQUENCE [LARGE SCALE GENOMIC DNA]</scope>
    <source>
        <strain evidence="6">DH-2019</strain>
    </source>
</reference>
<evidence type="ECO:0000313" key="6">
    <source>
        <dbReference type="EMBL" id="KAK6136585.1"/>
    </source>
</evidence>
<keyword evidence="3" id="KW-0378">Hydrolase</keyword>
<dbReference type="PANTHER" id="PTHR22835:SF476">
    <property type="entry name" value="OS06G0160200 PROTEIN"/>
    <property type="match status" value="1"/>
</dbReference>
<dbReference type="CDD" id="cd01837">
    <property type="entry name" value="SGNH_plant_lipase_like"/>
    <property type="match status" value="1"/>
</dbReference>
<keyword evidence="7" id="KW-1185">Reference proteome</keyword>
<feature type="chain" id="PRO_5047403213" description="GDSL esterase/lipase" evidence="5">
    <location>
        <begin position="26"/>
        <end position="376"/>
    </location>
</feature>
<gene>
    <name evidence="6" type="ORF">DH2020_029675</name>
</gene>
<dbReference type="EMBL" id="JABTTQ020001027">
    <property type="protein sequence ID" value="KAK6136585.1"/>
    <property type="molecule type" value="Genomic_DNA"/>
</dbReference>
<dbReference type="InterPro" id="IPR035669">
    <property type="entry name" value="SGNH_plant_lipase-like"/>
</dbReference>
<evidence type="ECO:0000256" key="3">
    <source>
        <dbReference type="ARBA" id="ARBA00022801"/>
    </source>
</evidence>
<comment type="similarity">
    <text evidence="1">Belongs to the 'GDSL' lipolytic enzyme family.</text>
</comment>
<dbReference type="InterPro" id="IPR036514">
    <property type="entry name" value="SGNH_hydro_sf"/>
</dbReference>
<evidence type="ECO:0000256" key="2">
    <source>
        <dbReference type="ARBA" id="ARBA00022729"/>
    </source>
</evidence>
<keyword evidence="2 5" id="KW-0732">Signal</keyword>
<organism evidence="6 7">
    <name type="scientific">Rehmannia glutinosa</name>
    <name type="common">Chinese foxglove</name>
    <dbReference type="NCBI Taxonomy" id="99300"/>
    <lineage>
        <taxon>Eukaryota</taxon>
        <taxon>Viridiplantae</taxon>
        <taxon>Streptophyta</taxon>
        <taxon>Embryophyta</taxon>
        <taxon>Tracheophyta</taxon>
        <taxon>Spermatophyta</taxon>
        <taxon>Magnoliopsida</taxon>
        <taxon>eudicotyledons</taxon>
        <taxon>Gunneridae</taxon>
        <taxon>Pentapetalae</taxon>
        <taxon>asterids</taxon>
        <taxon>lamiids</taxon>
        <taxon>Lamiales</taxon>
        <taxon>Orobanchaceae</taxon>
        <taxon>Rehmannieae</taxon>
        <taxon>Rehmannia</taxon>
    </lineage>
</organism>
<evidence type="ECO:0000256" key="1">
    <source>
        <dbReference type="ARBA" id="ARBA00008668"/>
    </source>
</evidence>
<dbReference type="PANTHER" id="PTHR22835">
    <property type="entry name" value="ZINC FINGER FYVE DOMAIN CONTAINING PROTEIN"/>
    <property type="match status" value="1"/>
</dbReference>
<protein>
    <recommendedName>
        <fullName evidence="8">GDSL esterase/lipase</fullName>
    </recommendedName>
</protein>
<name>A0ABR0VS04_REHGL</name>
<evidence type="ECO:0000313" key="7">
    <source>
        <dbReference type="Proteomes" id="UP001318860"/>
    </source>
</evidence>
<dbReference type="Gene3D" id="3.40.50.1110">
    <property type="entry name" value="SGNH hydrolase"/>
    <property type="match status" value="1"/>
</dbReference>
<dbReference type="Proteomes" id="UP001318860">
    <property type="component" value="Unassembled WGS sequence"/>
</dbReference>
<feature type="signal peptide" evidence="5">
    <location>
        <begin position="1"/>
        <end position="25"/>
    </location>
</feature>
<dbReference type="SUPFAM" id="SSF52266">
    <property type="entry name" value="SGNH hydrolase"/>
    <property type="match status" value="1"/>
</dbReference>
<sequence length="376" mass="40981">MNTIGNNICWKFLSLFFYQIKFLLHVDPCIHLYSLALTENSTENIMADAKCAYEAIFSFGDSNSDTGGFFAAFPSQPLPYGMTYFNRPTGRPTDGRLYLDFLAQGLGLPFISPYLQSIGSDYRHGANFATSASTVLQPQSSLFVNGLHLLFPGQTNLPQPDIFGKALYTIYIGQNDFTGYASSTGAGGVKQIVPQIVSQIVSAIKELYSIGGRTFMVLNLGPVGCYPAFLVQFPHDSSDYDSSGCLTSYNNAVIEYNSQLKDAVGQVRQQLSDANVIYVDTYSVMLDLFQNPTSHGMQHGTTACCGYGGGSYNYNQQVFCGSSKASACSDPQNYVSWDGIHLTEAANKIMAYGILSGSYSDPAFNLNQLRDIQPIG</sequence>
<dbReference type="Pfam" id="PF00657">
    <property type="entry name" value="Lipase_GDSL"/>
    <property type="match status" value="1"/>
</dbReference>
<accession>A0ABR0VS04</accession>
<dbReference type="InterPro" id="IPR001087">
    <property type="entry name" value="GDSL"/>
</dbReference>
<proteinExistence type="inferred from homology"/>